<dbReference type="SUPFAM" id="SSF51905">
    <property type="entry name" value="FAD/NAD(P)-binding domain"/>
    <property type="match status" value="1"/>
</dbReference>
<dbReference type="Proteomes" id="UP000190897">
    <property type="component" value="Unassembled WGS sequence"/>
</dbReference>
<feature type="domain" description="FAD-dependent urate hydroxylase HpyO/Asp monooxygenase CreE-like FAD/NAD(P)-binding" evidence="1">
    <location>
        <begin position="6"/>
        <end position="167"/>
    </location>
</feature>
<evidence type="ECO:0000313" key="3">
    <source>
        <dbReference type="Proteomes" id="UP000190897"/>
    </source>
</evidence>
<protein>
    <submittedName>
        <fullName evidence="2">FAD-NAD(P)-binding</fullName>
    </submittedName>
</protein>
<accession>A0A1T5ECJ4</accession>
<dbReference type="InterPro" id="IPR038732">
    <property type="entry name" value="HpyO/CreE_NAD-binding"/>
</dbReference>
<dbReference type="RefSeq" id="WP_082214811.1">
    <property type="nucleotide sequence ID" value="NZ_FUZA01000002.1"/>
</dbReference>
<evidence type="ECO:0000259" key="1">
    <source>
        <dbReference type="Pfam" id="PF13454"/>
    </source>
</evidence>
<gene>
    <name evidence="2" type="ORF">SAMN05660293_02326</name>
</gene>
<keyword evidence="3" id="KW-1185">Reference proteome</keyword>
<dbReference type="Pfam" id="PF13454">
    <property type="entry name" value="NAD_binding_9"/>
    <property type="match status" value="1"/>
</dbReference>
<dbReference type="AlphaFoldDB" id="A0A1T5ECJ4"/>
<dbReference type="STRING" id="651661.SAMN05660293_02326"/>
<dbReference type="PANTHER" id="PTHR40254">
    <property type="entry name" value="BLR0577 PROTEIN"/>
    <property type="match status" value="1"/>
</dbReference>
<dbReference type="PANTHER" id="PTHR40254:SF1">
    <property type="entry name" value="BLR0577 PROTEIN"/>
    <property type="match status" value="1"/>
</dbReference>
<reference evidence="3" key="1">
    <citation type="submission" date="2017-02" db="EMBL/GenBank/DDBJ databases">
        <authorList>
            <person name="Varghese N."/>
            <person name="Submissions S."/>
        </authorList>
    </citation>
    <scope>NUCLEOTIDE SEQUENCE [LARGE SCALE GENOMIC DNA]</scope>
    <source>
        <strain evidence="3">DSM 22270</strain>
    </source>
</reference>
<dbReference type="InterPro" id="IPR052189">
    <property type="entry name" value="L-asp_N-monooxygenase_NS-form"/>
</dbReference>
<evidence type="ECO:0000313" key="2">
    <source>
        <dbReference type="EMBL" id="SKB81576.1"/>
    </source>
</evidence>
<sequence>MKTRIAILGGGPSALFVLKRFVEAGHKDLEIHIFERKKLLGAGMPYSYEGSNQEHVTNVSDNEIPEIVTSIEEWIQTVPEDVLIRFGIDRDRFNEYKVLPRLLFGQYLSAQFDLLLKKAERLGLQIHVHTGCRVVDIIDIPSEKKVDVVIERSGLSRFNRVIICTGHNWPVKHEGTIPGYFDSPYPPAKLKLQLNHPIAIRGSSLTAIDAMRTLARNNGSFHSDESGKVVFTPSDESLEFKLVMHSRNGLLPAIRFHLEDPLLSDEALLTEDEIEQNRQENDGFLQLDYIFEKAFKNLFLEKDPKFYERIKDKSIEDFVEMMMGMREKMEPFALFRKEYAEAERSIKNEESIHWKEILAVLSYVLNYPAKYMSAEDRMRLQKVLMPLISIVIAFVPQSSAKEMLALDDAGKLEIVSVGDDSQVDPESEGGVTYRYTDESGESKAIYYNTFVDCIGQPHLPFESFPFKSLIADGTVRPAHLKFRSSAAGGEAVADGNKDVEQTAREDFYLKVPGIAITDNFQVVSRSGDINRRIYIMAVPYIGGYNPDYSGLDFCEQASSTIADSILND</sequence>
<dbReference type="EMBL" id="FUZA01000002">
    <property type="protein sequence ID" value="SKB81576.1"/>
    <property type="molecule type" value="Genomic_DNA"/>
</dbReference>
<dbReference type="OrthoDB" id="6309046at2"/>
<dbReference type="Gene3D" id="3.50.50.60">
    <property type="entry name" value="FAD/NAD(P)-binding domain"/>
    <property type="match status" value="1"/>
</dbReference>
<name>A0A1T5ECJ4_9BACT</name>
<dbReference type="InterPro" id="IPR036188">
    <property type="entry name" value="FAD/NAD-bd_sf"/>
</dbReference>
<organism evidence="2 3">
    <name type="scientific">Dyadobacter psychrophilus</name>
    <dbReference type="NCBI Taxonomy" id="651661"/>
    <lineage>
        <taxon>Bacteria</taxon>
        <taxon>Pseudomonadati</taxon>
        <taxon>Bacteroidota</taxon>
        <taxon>Cytophagia</taxon>
        <taxon>Cytophagales</taxon>
        <taxon>Spirosomataceae</taxon>
        <taxon>Dyadobacter</taxon>
    </lineage>
</organism>
<proteinExistence type="predicted"/>